<evidence type="ECO:0000313" key="2">
    <source>
        <dbReference type="EMBL" id="MFC7612615.1"/>
    </source>
</evidence>
<dbReference type="InterPro" id="IPR041413">
    <property type="entry name" value="MLTR_LBD"/>
</dbReference>
<gene>
    <name evidence="2" type="ORF">ACFQV2_02060</name>
</gene>
<dbReference type="Gene3D" id="3.30.450.180">
    <property type="match status" value="1"/>
</dbReference>
<proteinExistence type="predicted"/>
<evidence type="ECO:0000313" key="3">
    <source>
        <dbReference type="Proteomes" id="UP001596512"/>
    </source>
</evidence>
<sequence>MPTRSGVERWCHPEAGDLTLSFETLDVPEYEGLRIVTYLPADARTAEALTRLSHTGPLRLVRTSGE</sequence>
<name>A0ABW2TFX9_9PSEU</name>
<dbReference type="Pfam" id="PF17765">
    <property type="entry name" value="MLTR_LBD"/>
    <property type="match status" value="1"/>
</dbReference>
<reference evidence="3" key="1">
    <citation type="journal article" date="2019" name="Int. J. Syst. Evol. Microbiol.">
        <title>The Global Catalogue of Microorganisms (GCM) 10K type strain sequencing project: providing services to taxonomists for standard genome sequencing and annotation.</title>
        <authorList>
            <consortium name="The Broad Institute Genomics Platform"/>
            <consortium name="The Broad Institute Genome Sequencing Center for Infectious Disease"/>
            <person name="Wu L."/>
            <person name="Ma J."/>
        </authorList>
    </citation>
    <scope>NUCLEOTIDE SEQUENCE [LARGE SCALE GENOMIC DNA]</scope>
    <source>
        <strain evidence="3">JCM 17695</strain>
    </source>
</reference>
<accession>A0ABW2TFX9</accession>
<evidence type="ECO:0000259" key="1">
    <source>
        <dbReference type="Pfam" id="PF17765"/>
    </source>
</evidence>
<organism evidence="2 3">
    <name type="scientific">Actinokineospora soli</name>
    <dbReference type="NCBI Taxonomy" id="1048753"/>
    <lineage>
        <taxon>Bacteria</taxon>
        <taxon>Bacillati</taxon>
        <taxon>Actinomycetota</taxon>
        <taxon>Actinomycetes</taxon>
        <taxon>Pseudonocardiales</taxon>
        <taxon>Pseudonocardiaceae</taxon>
        <taxon>Actinokineospora</taxon>
    </lineage>
</organism>
<dbReference type="Proteomes" id="UP001596512">
    <property type="component" value="Unassembled WGS sequence"/>
</dbReference>
<keyword evidence="3" id="KW-1185">Reference proteome</keyword>
<protein>
    <recommendedName>
        <fullName evidence="1">MmyB-like transcription regulator ligand binding domain-containing protein</fullName>
    </recommendedName>
</protein>
<feature type="domain" description="MmyB-like transcription regulator ligand binding" evidence="1">
    <location>
        <begin position="3"/>
        <end position="52"/>
    </location>
</feature>
<comment type="caution">
    <text evidence="2">The sequence shown here is derived from an EMBL/GenBank/DDBJ whole genome shotgun (WGS) entry which is preliminary data.</text>
</comment>
<dbReference type="EMBL" id="JBHTEY010000004">
    <property type="protein sequence ID" value="MFC7612615.1"/>
    <property type="molecule type" value="Genomic_DNA"/>
</dbReference>